<gene>
    <name evidence="5" type="ORF">NDU88_006055</name>
</gene>
<feature type="signal peptide" evidence="4">
    <location>
        <begin position="1"/>
        <end position="26"/>
    </location>
</feature>
<accession>A0AAV7X0E2</accession>
<evidence type="ECO:0000256" key="2">
    <source>
        <dbReference type="ARBA" id="ARBA00006311"/>
    </source>
</evidence>
<reference evidence="5" key="1">
    <citation type="journal article" date="2022" name="bioRxiv">
        <title>Sequencing and chromosome-scale assembly of the giantPleurodeles waltlgenome.</title>
        <authorList>
            <person name="Brown T."/>
            <person name="Elewa A."/>
            <person name="Iarovenko S."/>
            <person name="Subramanian E."/>
            <person name="Araus A.J."/>
            <person name="Petzold A."/>
            <person name="Susuki M."/>
            <person name="Suzuki K.-i.T."/>
            <person name="Hayashi T."/>
            <person name="Toyoda A."/>
            <person name="Oliveira C."/>
            <person name="Osipova E."/>
            <person name="Leigh N.D."/>
            <person name="Simon A."/>
            <person name="Yun M.H."/>
        </authorList>
    </citation>
    <scope>NUCLEOTIDE SEQUENCE</scope>
    <source>
        <strain evidence="5">20211129_DDA</strain>
        <tissue evidence="5">Liver</tissue>
    </source>
</reference>
<dbReference type="InterPro" id="IPR004279">
    <property type="entry name" value="Perilipin"/>
</dbReference>
<protein>
    <submittedName>
        <fullName evidence="5">Uncharacterized protein</fullName>
    </submittedName>
</protein>
<evidence type="ECO:0000313" key="5">
    <source>
        <dbReference type="EMBL" id="KAJ1218476.1"/>
    </source>
</evidence>
<keyword evidence="3" id="KW-0551">Lipid droplet</keyword>
<organism evidence="5 6">
    <name type="scientific">Pleurodeles waltl</name>
    <name type="common">Iberian ribbed newt</name>
    <dbReference type="NCBI Taxonomy" id="8319"/>
    <lineage>
        <taxon>Eukaryota</taxon>
        <taxon>Metazoa</taxon>
        <taxon>Chordata</taxon>
        <taxon>Craniata</taxon>
        <taxon>Vertebrata</taxon>
        <taxon>Euteleostomi</taxon>
        <taxon>Amphibia</taxon>
        <taxon>Batrachia</taxon>
        <taxon>Caudata</taxon>
        <taxon>Salamandroidea</taxon>
        <taxon>Salamandridae</taxon>
        <taxon>Pleurodelinae</taxon>
        <taxon>Pleurodeles</taxon>
    </lineage>
</organism>
<proteinExistence type="inferred from homology"/>
<evidence type="ECO:0000256" key="1">
    <source>
        <dbReference type="ARBA" id="ARBA00004502"/>
    </source>
</evidence>
<dbReference type="Pfam" id="PF03036">
    <property type="entry name" value="Perilipin"/>
    <property type="match status" value="1"/>
</dbReference>
<feature type="chain" id="PRO_5043709287" evidence="4">
    <location>
        <begin position="27"/>
        <end position="175"/>
    </location>
</feature>
<dbReference type="AlphaFoldDB" id="A0AAV7X0E2"/>
<dbReference type="GO" id="GO:0010890">
    <property type="term" value="P:positive regulation of triglyceride storage"/>
    <property type="evidence" value="ECO:0007669"/>
    <property type="project" value="TreeGrafter"/>
</dbReference>
<evidence type="ECO:0000256" key="3">
    <source>
        <dbReference type="ARBA" id="ARBA00022677"/>
    </source>
</evidence>
<dbReference type="Proteomes" id="UP001066276">
    <property type="component" value="Chromosome 1_1"/>
</dbReference>
<comment type="caution">
    <text evidence="5">The sequence shown here is derived from an EMBL/GenBank/DDBJ whole genome shotgun (WGS) entry which is preliminary data.</text>
</comment>
<evidence type="ECO:0000313" key="6">
    <source>
        <dbReference type="Proteomes" id="UP001066276"/>
    </source>
</evidence>
<keyword evidence="6" id="KW-1185">Reference proteome</keyword>
<sequence length="175" mass="19410">MLRERRKSRETLWLSLSYWSLNSVSAVASVNCCSSCGKAPTKVDKILEANEVNQHRRGKKGWWAPEHYQVPRSSPDEKYKGDTAMSSVVVKPQQNVVSRVVSLPLVSSTYGMVSSAYANTKENHPYLRSVCEVAEKGVLAITAVAITTARPVLQKMEPQKHPFCRISVLVPLIPG</sequence>
<comment type="similarity">
    <text evidence="2">Belongs to the perilipin family.</text>
</comment>
<dbReference type="PANTHER" id="PTHR14024">
    <property type="entry name" value="PERILIPIN"/>
    <property type="match status" value="1"/>
</dbReference>
<dbReference type="GO" id="GO:0019915">
    <property type="term" value="P:lipid storage"/>
    <property type="evidence" value="ECO:0007669"/>
    <property type="project" value="TreeGrafter"/>
</dbReference>
<keyword evidence="4" id="KW-0732">Signal</keyword>
<name>A0AAV7X0E2_PLEWA</name>
<dbReference type="GO" id="GO:0005829">
    <property type="term" value="C:cytosol"/>
    <property type="evidence" value="ECO:0007669"/>
    <property type="project" value="TreeGrafter"/>
</dbReference>
<dbReference type="GO" id="GO:0005811">
    <property type="term" value="C:lipid droplet"/>
    <property type="evidence" value="ECO:0007669"/>
    <property type="project" value="UniProtKB-SubCell"/>
</dbReference>
<comment type="subcellular location">
    <subcellularLocation>
        <location evidence="1">Lipid droplet</location>
    </subcellularLocation>
</comment>
<dbReference type="PANTHER" id="PTHR14024:SF25">
    <property type="entry name" value="PERILIPIN-2"/>
    <property type="match status" value="1"/>
</dbReference>
<evidence type="ECO:0000256" key="4">
    <source>
        <dbReference type="SAM" id="SignalP"/>
    </source>
</evidence>
<dbReference type="EMBL" id="JANPWB010000001">
    <property type="protein sequence ID" value="KAJ1218476.1"/>
    <property type="molecule type" value="Genomic_DNA"/>
</dbReference>